<dbReference type="PANTHER" id="PTHR37013">
    <property type="entry name" value="INTEGRAL MEMBRANE PROTEIN (AFU_ORTHOLOGUE AFUA_1G05950)-RELATED"/>
    <property type="match status" value="1"/>
</dbReference>
<name>A0A5C6FZ19_METRR</name>
<accession>A0A5C6FZ19</accession>
<dbReference type="InterPro" id="IPR056120">
    <property type="entry name" value="DUF7703"/>
</dbReference>
<feature type="region of interest" description="Disordered" evidence="1">
    <location>
        <begin position="318"/>
        <end position="372"/>
    </location>
</feature>
<feature type="compositionally biased region" description="Low complexity" evidence="1">
    <location>
        <begin position="318"/>
        <end position="335"/>
    </location>
</feature>
<evidence type="ECO:0000313" key="4">
    <source>
        <dbReference type="EMBL" id="TWU71015.1"/>
    </source>
</evidence>
<feature type="transmembrane region" description="Helical" evidence="2">
    <location>
        <begin position="119"/>
        <end position="140"/>
    </location>
</feature>
<dbReference type="Pfam" id="PF24802">
    <property type="entry name" value="DUF7703"/>
    <property type="match status" value="1"/>
</dbReference>
<dbReference type="Proteomes" id="UP000317257">
    <property type="component" value="Unassembled WGS sequence"/>
</dbReference>
<keyword evidence="2" id="KW-0812">Transmembrane</keyword>
<evidence type="ECO:0000256" key="1">
    <source>
        <dbReference type="SAM" id="MobiDB-lite"/>
    </source>
</evidence>
<comment type="caution">
    <text evidence="4">The sequence shown here is derived from an EMBL/GenBank/DDBJ whole genome shotgun (WGS) entry which is preliminary data.</text>
</comment>
<feature type="domain" description="DUF7703" evidence="3">
    <location>
        <begin position="21"/>
        <end position="255"/>
    </location>
</feature>
<dbReference type="AlphaFoldDB" id="A0A5C6FZ19"/>
<feature type="transmembrane region" description="Helical" evidence="2">
    <location>
        <begin position="20"/>
        <end position="39"/>
    </location>
</feature>
<gene>
    <name evidence="4" type="ORF">ED733_002622</name>
</gene>
<keyword evidence="2" id="KW-1133">Transmembrane helix</keyword>
<evidence type="ECO:0000256" key="2">
    <source>
        <dbReference type="SAM" id="Phobius"/>
    </source>
</evidence>
<dbReference type="EMBL" id="SBHS01000055">
    <property type="protein sequence ID" value="TWU71015.1"/>
    <property type="molecule type" value="Genomic_DNA"/>
</dbReference>
<evidence type="ECO:0000259" key="3">
    <source>
        <dbReference type="Pfam" id="PF24802"/>
    </source>
</evidence>
<feature type="transmembrane region" description="Helical" evidence="2">
    <location>
        <begin position="84"/>
        <end position="107"/>
    </location>
</feature>
<proteinExistence type="predicted"/>
<reference evidence="5" key="1">
    <citation type="submission" date="2018-12" db="EMBL/GenBank/DDBJ databases">
        <title>The complete genome of Metarhizium rileyi, a key fungal pathogen of Lepidoptera.</title>
        <authorList>
            <person name="Binneck E."/>
            <person name="Lastra C.C.L."/>
            <person name="Sosa-Gomez D.R."/>
        </authorList>
    </citation>
    <scope>NUCLEOTIDE SEQUENCE [LARGE SCALE GENOMIC DNA]</scope>
    <source>
        <strain evidence="5">Cep018-CH2</strain>
    </source>
</reference>
<feature type="transmembrane region" description="Helical" evidence="2">
    <location>
        <begin position="51"/>
        <end position="72"/>
    </location>
</feature>
<feature type="transmembrane region" description="Helical" evidence="2">
    <location>
        <begin position="198"/>
        <end position="222"/>
    </location>
</feature>
<feature type="transmembrane region" description="Helical" evidence="2">
    <location>
        <begin position="160"/>
        <end position="178"/>
    </location>
</feature>
<evidence type="ECO:0000313" key="5">
    <source>
        <dbReference type="Proteomes" id="UP000317257"/>
    </source>
</evidence>
<keyword evidence="2" id="KW-0472">Membrane</keyword>
<dbReference type="PANTHER" id="PTHR37013:SF3">
    <property type="entry name" value="INTEGRAL MEMBRANE PROTEIN (AFU_ORTHOLOGUE AFUA_1G05950)"/>
    <property type="match status" value="1"/>
</dbReference>
<sequence>MNIDIRDSHERPPAAFNSYWLVIVIFVSIALYNVIELNFLIVTTFKRFRGLYFGSFVCSTWGVAFNAVGYLLRLVHPDQNGYLHATFVLVGWCAMINGQSLVLYSRLHIVMQHPRRLRCVLAMIVFNAVWLSIPVIVLVYGTSSDKMASFEETYSVFERLQLTVFFVQEVILSSLYIFETTRLLRMQRGIGSSAMRRVMGHLVLVNVFVVLLDVSILCLQFAEHFNLQTAWKALVYSVKLKCEFSVLNRLVEFSQNLRAGHSRLSVNYDDSTDVALERYLRNASQVPTGGEYSMQITAQRPCENSPSEIVKTTAVTVSRSGRSAAPRPSSTRADSLVGGCAADEAQDVDRTSSLSSEARVARPQAMARLQWK</sequence>
<organism evidence="4 5">
    <name type="scientific">Metarhizium rileyi (strain RCEF 4871)</name>
    <name type="common">Nomuraea rileyi</name>
    <dbReference type="NCBI Taxonomy" id="1649241"/>
    <lineage>
        <taxon>Eukaryota</taxon>
        <taxon>Fungi</taxon>
        <taxon>Dikarya</taxon>
        <taxon>Ascomycota</taxon>
        <taxon>Pezizomycotina</taxon>
        <taxon>Sordariomycetes</taxon>
        <taxon>Hypocreomycetidae</taxon>
        <taxon>Hypocreales</taxon>
        <taxon>Clavicipitaceae</taxon>
        <taxon>Metarhizium</taxon>
    </lineage>
</organism>
<protein>
    <recommendedName>
        <fullName evidence="3">DUF7703 domain-containing protein</fullName>
    </recommendedName>
</protein>